<dbReference type="SUPFAM" id="SSF48403">
    <property type="entry name" value="Ankyrin repeat"/>
    <property type="match status" value="1"/>
</dbReference>
<dbReference type="Gene3D" id="1.25.40.20">
    <property type="entry name" value="Ankyrin repeat-containing domain"/>
    <property type="match status" value="1"/>
</dbReference>
<protein>
    <submittedName>
        <fullName evidence="4">Ankyrin repeat domain-containing protein</fullName>
    </submittedName>
</protein>
<feature type="repeat" description="ANK" evidence="3">
    <location>
        <begin position="755"/>
        <end position="787"/>
    </location>
</feature>
<name>A0ABY8G557_9GAMM</name>
<keyword evidence="5" id="KW-1185">Reference proteome</keyword>
<dbReference type="PANTHER" id="PTHR24198">
    <property type="entry name" value="ANKYRIN REPEAT AND PROTEIN KINASE DOMAIN-CONTAINING PROTEIN"/>
    <property type="match status" value="1"/>
</dbReference>
<dbReference type="SMART" id="SM00248">
    <property type="entry name" value="ANK"/>
    <property type="match status" value="3"/>
</dbReference>
<evidence type="ECO:0000313" key="5">
    <source>
        <dbReference type="Proteomes" id="UP001219630"/>
    </source>
</evidence>
<dbReference type="PROSITE" id="PS50297">
    <property type="entry name" value="ANK_REP_REGION"/>
    <property type="match status" value="1"/>
</dbReference>
<keyword evidence="2 3" id="KW-0040">ANK repeat</keyword>
<evidence type="ECO:0000256" key="1">
    <source>
        <dbReference type="ARBA" id="ARBA00022737"/>
    </source>
</evidence>
<dbReference type="PANTHER" id="PTHR24198:SF165">
    <property type="entry name" value="ANKYRIN REPEAT-CONTAINING PROTEIN-RELATED"/>
    <property type="match status" value="1"/>
</dbReference>
<sequence length="906" mass="102835">MSTLPRTEALLLEIHQSLGCRGYQTTRKTKFATGQMSLKAYEEMGKEILHDILDALNLDPLAQKDAINNLMEFANAHKYLQQNTWTFAADQRQILWMMLTHFYVPSLARRVGFWSLEEVLDTGMPGGHFWYLPEPCEMDGKTCVSMPVTQVIDWLLDLLGMPLETFADQQSEARVNSDDSLRRSLYYWRSGTTIRPETINKHFSDEANLRFDGAISLCHNSPPSEQFLKVRDFVEKKGLTADKLRLEIPMTHPGRIEAILAGQADEDEQMTFVKHIAARYAPPQAKTIRQRLLLARMVQDGYVRLLKFLCPGVDRLSADPQQNKLLQLCALYKSVYNLTIAAWRNCAEQGENAENAWFEAHLPALGNLDVFLSILPSRREIANHVLAELLTDHFCRLEPEAMLEDHWGVDETSTASILQREMERTKTEVDEIKAIGFLIDRMSTSSPWRILQTEHRYSVVNKVVQRSTLSLPAREAAIKRLRELATTPSEMVQAILWEIDSYLNGENKQRPKDTMARVNALLNEAQSNSGYALWQAPLLQYKAKHLLASNDFDGAARLFREAMNATMVRNYGPLRGEIARDILAVELANQKLIPNNHETYYRAMMNAGMMAKCDVIPSIEETARWASNYFWHDLYKPYPGIKAEVPRVKSTIAQLFKQLWPLFQAGDHLGLQQWIKANRPLLKSNLPDVDGNSVLMMLIKIHSQFVQNIPMMKERVSREQQSEIDRFEAMLENWRVFIGQLAKESPKQLNIPDIKGQTPLMLIAEEGNTRLVALMLEAGANPEIQSNKGMTALHSAIKSGVDSCVDALLDNPCRLDHVTDDGRSPLHTAGWSANLHAVKRLLQLAPGLVWLRDAKGMTPLELVENMIEKPEVIRQLNNKQTQHGRRGVTRQALVVIANLLAQAALL</sequence>
<evidence type="ECO:0000256" key="3">
    <source>
        <dbReference type="PROSITE-ProRule" id="PRU00023"/>
    </source>
</evidence>
<proteinExistence type="predicted"/>
<accession>A0ABY8G557</accession>
<evidence type="ECO:0000313" key="4">
    <source>
        <dbReference type="EMBL" id="WFN55082.1"/>
    </source>
</evidence>
<dbReference type="EMBL" id="CP114280">
    <property type="protein sequence ID" value="WFN55082.1"/>
    <property type="molecule type" value="Genomic_DNA"/>
</dbReference>
<dbReference type="PROSITE" id="PS50088">
    <property type="entry name" value="ANK_REPEAT"/>
    <property type="match status" value="1"/>
</dbReference>
<dbReference type="InterPro" id="IPR036770">
    <property type="entry name" value="Ankyrin_rpt-contain_sf"/>
</dbReference>
<organism evidence="4 5">
    <name type="scientific">Dickeya lacustris</name>
    <dbReference type="NCBI Taxonomy" id="2259638"/>
    <lineage>
        <taxon>Bacteria</taxon>
        <taxon>Pseudomonadati</taxon>
        <taxon>Pseudomonadota</taxon>
        <taxon>Gammaproteobacteria</taxon>
        <taxon>Enterobacterales</taxon>
        <taxon>Pectobacteriaceae</taxon>
        <taxon>Dickeya</taxon>
    </lineage>
</organism>
<dbReference type="Pfam" id="PF12796">
    <property type="entry name" value="Ank_2"/>
    <property type="match status" value="1"/>
</dbReference>
<evidence type="ECO:0000256" key="2">
    <source>
        <dbReference type="ARBA" id="ARBA00023043"/>
    </source>
</evidence>
<dbReference type="RefSeq" id="WP_125260449.1">
    <property type="nucleotide sequence ID" value="NZ_CP114280.1"/>
</dbReference>
<reference evidence="4 5" key="1">
    <citation type="submission" date="2022-12" db="EMBL/GenBank/DDBJ databases">
        <title>Complete genome sequencing of Dickeya lacustris type strain LMG30899.</title>
        <authorList>
            <person name="Dobhal S."/>
            <person name="Arizala D."/>
            <person name="Arif M."/>
        </authorList>
    </citation>
    <scope>NUCLEOTIDE SEQUENCE [LARGE SCALE GENOMIC DNA]</scope>
    <source>
        <strain evidence="4 5">LMG30899</strain>
    </source>
</reference>
<dbReference type="InterPro" id="IPR002110">
    <property type="entry name" value="Ankyrin_rpt"/>
</dbReference>
<gene>
    <name evidence="4" type="ORF">O1Q98_15805</name>
</gene>
<keyword evidence="1" id="KW-0677">Repeat</keyword>
<dbReference type="Proteomes" id="UP001219630">
    <property type="component" value="Chromosome"/>
</dbReference>